<comment type="caution">
    <text evidence="3">The sequence shown here is derived from an EMBL/GenBank/DDBJ whole genome shotgun (WGS) entry which is preliminary data.</text>
</comment>
<dbReference type="SUPFAM" id="SSF52038">
    <property type="entry name" value="Barstar-related"/>
    <property type="match status" value="1"/>
</dbReference>
<accession>A0ABT2J0D9</accession>
<gene>
    <name evidence="3" type="ORF">N0B48_22000</name>
</gene>
<protein>
    <submittedName>
        <fullName evidence="3">Barstar family protein</fullName>
    </submittedName>
</protein>
<dbReference type="Gene3D" id="3.30.370.10">
    <property type="entry name" value="Barstar-like"/>
    <property type="match status" value="1"/>
</dbReference>
<evidence type="ECO:0000313" key="3">
    <source>
        <dbReference type="EMBL" id="MCT2564579.1"/>
    </source>
</evidence>
<dbReference type="InterPro" id="IPR035905">
    <property type="entry name" value="Barstar-like_sf"/>
</dbReference>
<dbReference type="Proteomes" id="UP001525566">
    <property type="component" value="Unassembled WGS sequence"/>
</dbReference>
<sequence>MFGFAFDTRTEPEIIAYMDDVKNIEHKAGIIYHTLQLINVDNVPNLISAIENAARIYENNGFICFLDDKSIVTRTFIGNIRVIKSKKNNITLLGQVWSNPPGYHKAMKMRLNNEIIEKNIWQNFRKEELQGWLVHALHTTRIDEVKENISIEIDGNKFHNLDGFFCTLGEEVNGIGGYFGRGIYALSDCMRGDFGVKSISELKWLNHQRSKKLFKTKFDEILQVFADYNIKVILE</sequence>
<dbReference type="InterPro" id="IPR000468">
    <property type="entry name" value="Barstar"/>
</dbReference>
<reference evidence="3 4" key="1">
    <citation type="submission" date="2022-09" db="EMBL/GenBank/DDBJ databases">
        <title>Chryseobacterium oleae sp.nov., isolated from the inter-root soil of Pyrola calliantha H. Andr. in Tibet.</title>
        <authorList>
            <person name="Li Z."/>
        </authorList>
    </citation>
    <scope>NUCLEOTIDE SEQUENCE [LARGE SCALE GENOMIC DNA]</scope>
    <source>
        <strain evidence="4">pc1-10</strain>
    </source>
</reference>
<dbReference type="EMBL" id="JAOAMU010000009">
    <property type="protein sequence ID" value="MCT2564579.1"/>
    <property type="molecule type" value="Genomic_DNA"/>
</dbReference>
<evidence type="ECO:0000313" key="4">
    <source>
        <dbReference type="Proteomes" id="UP001525566"/>
    </source>
</evidence>
<evidence type="ECO:0000259" key="2">
    <source>
        <dbReference type="Pfam" id="PF01337"/>
    </source>
</evidence>
<evidence type="ECO:0000256" key="1">
    <source>
        <dbReference type="ARBA" id="ARBA00006845"/>
    </source>
</evidence>
<feature type="domain" description="Barstar (barnase inhibitor)" evidence="2">
    <location>
        <begin position="151"/>
        <end position="229"/>
    </location>
</feature>
<comment type="similarity">
    <text evidence="1">Belongs to the barstar family.</text>
</comment>
<organism evidence="3 4">
    <name type="scientific">Chryseobacterium herbae</name>
    <dbReference type="NCBI Taxonomy" id="2976476"/>
    <lineage>
        <taxon>Bacteria</taxon>
        <taxon>Pseudomonadati</taxon>
        <taxon>Bacteroidota</taxon>
        <taxon>Flavobacteriia</taxon>
        <taxon>Flavobacteriales</taxon>
        <taxon>Weeksellaceae</taxon>
        <taxon>Chryseobacterium group</taxon>
        <taxon>Chryseobacterium</taxon>
    </lineage>
</organism>
<name>A0ABT2J0D9_9FLAO</name>
<proteinExistence type="inferred from homology"/>
<keyword evidence="4" id="KW-1185">Reference proteome</keyword>
<dbReference type="RefSeq" id="WP_259841585.1">
    <property type="nucleotide sequence ID" value="NZ_JAOAMU010000009.1"/>
</dbReference>
<dbReference type="Pfam" id="PF01337">
    <property type="entry name" value="Barstar"/>
    <property type="match status" value="1"/>
</dbReference>